<dbReference type="GO" id="GO:0030479">
    <property type="term" value="C:actin cortical patch"/>
    <property type="evidence" value="ECO:0007669"/>
    <property type="project" value="EnsemblFungi"/>
</dbReference>
<feature type="compositionally biased region" description="Polar residues" evidence="5">
    <location>
        <begin position="1"/>
        <end position="15"/>
    </location>
</feature>
<feature type="domain" description="DUF7165" evidence="6">
    <location>
        <begin position="437"/>
        <end position="541"/>
    </location>
</feature>
<dbReference type="EMBL" id="KQ257453">
    <property type="protein sequence ID" value="KND02421.1"/>
    <property type="molecule type" value="Genomic_DNA"/>
</dbReference>
<feature type="repeat" description="WD" evidence="4">
    <location>
        <begin position="185"/>
        <end position="226"/>
    </location>
</feature>
<dbReference type="PROSITE" id="PS50082">
    <property type="entry name" value="WD_REPEATS_2"/>
    <property type="match status" value="7"/>
</dbReference>
<keyword evidence="1 4" id="KW-0853">WD repeat</keyword>
<keyword evidence="2" id="KW-0677">Repeat</keyword>
<dbReference type="STRING" id="645134.A0A0L0HLV8"/>
<evidence type="ECO:0000256" key="5">
    <source>
        <dbReference type="SAM" id="MobiDB-lite"/>
    </source>
</evidence>
<feature type="repeat" description="WD" evidence="4">
    <location>
        <begin position="318"/>
        <end position="349"/>
    </location>
</feature>
<evidence type="ECO:0000256" key="4">
    <source>
        <dbReference type="PROSITE-ProRule" id="PRU00221"/>
    </source>
</evidence>
<feature type="repeat" description="WD" evidence="4">
    <location>
        <begin position="569"/>
        <end position="604"/>
    </location>
</feature>
<dbReference type="Proteomes" id="UP000053201">
    <property type="component" value="Unassembled WGS sequence"/>
</dbReference>
<evidence type="ECO:0000313" key="8">
    <source>
        <dbReference type="Proteomes" id="UP000053201"/>
    </source>
</evidence>
<dbReference type="SMART" id="SM00320">
    <property type="entry name" value="WD40"/>
    <property type="match status" value="11"/>
</dbReference>
<dbReference type="VEuPathDB" id="FungiDB:SPPG_02887"/>
<dbReference type="GO" id="GO:0005884">
    <property type="term" value="C:actin filament"/>
    <property type="evidence" value="ECO:0007669"/>
    <property type="project" value="EnsemblFungi"/>
</dbReference>
<name>A0A0L0HLV8_SPIPD</name>
<dbReference type="GO" id="GO:0003786">
    <property type="term" value="F:actin lateral binding"/>
    <property type="evidence" value="ECO:0007669"/>
    <property type="project" value="EnsemblFungi"/>
</dbReference>
<dbReference type="eggNOG" id="KOG0318">
    <property type="taxonomic scope" value="Eukaryota"/>
</dbReference>
<feature type="repeat" description="WD" evidence="4">
    <location>
        <begin position="54"/>
        <end position="86"/>
    </location>
</feature>
<dbReference type="OrthoDB" id="2306at2759"/>
<organism evidence="7 8">
    <name type="scientific">Spizellomyces punctatus (strain DAOM BR117)</name>
    <dbReference type="NCBI Taxonomy" id="645134"/>
    <lineage>
        <taxon>Eukaryota</taxon>
        <taxon>Fungi</taxon>
        <taxon>Fungi incertae sedis</taxon>
        <taxon>Chytridiomycota</taxon>
        <taxon>Chytridiomycota incertae sedis</taxon>
        <taxon>Chytridiomycetes</taxon>
        <taxon>Spizellomycetales</taxon>
        <taxon>Spizellomycetaceae</taxon>
        <taxon>Spizellomyces</taxon>
    </lineage>
</organism>
<feature type="repeat" description="WD" evidence="4">
    <location>
        <begin position="483"/>
        <end position="524"/>
    </location>
</feature>
<dbReference type="AlphaFoldDB" id="A0A0L0HLV8"/>
<evidence type="ECO:0000259" key="6">
    <source>
        <dbReference type="Pfam" id="PF23749"/>
    </source>
</evidence>
<dbReference type="Pfam" id="PF00400">
    <property type="entry name" value="WD40"/>
    <property type="match status" value="6"/>
</dbReference>
<dbReference type="GO" id="GO:0030042">
    <property type="term" value="P:actin filament depolymerization"/>
    <property type="evidence" value="ECO:0007669"/>
    <property type="project" value="EnsemblFungi"/>
</dbReference>
<dbReference type="GO" id="GO:0032466">
    <property type="term" value="P:negative regulation of cytokinesis"/>
    <property type="evidence" value="ECO:0007669"/>
    <property type="project" value="EnsemblFungi"/>
</dbReference>
<feature type="repeat" description="WD" evidence="4">
    <location>
        <begin position="231"/>
        <end position="272"/>
    </location>
</feature>
<dbReference type="FunCoup" id="A0A0L0HLV8">
    <property type="interactions" value="237"/>
</dbReference>
<dbReference type="InParanoid" id="A0A0L0HLV8"/>
<reference evidence="7 8" key="1">
    <citation type="submission" date="2009-08" db="EMBL/GenBank/DDBJ databases">
        <title>The Genome Sequence of Spizellomyces punctatus strain DAOM BR117.</title>
        <authorList>
            <consortium name="The Broad Institute Genome Sequencing Platform"/>
            <person name="Russ C."/>
            <person name="Cuomo C."/>
            <person name="Shea T."/>
            <person name="Young S.K."/>
            <person name="Zeng Q."/>
            <person name="Koehrsen M."/>
            <person name="Haas B."/>
            <person name="Borodovsky M."/>
            <person name="Guigo R."/>
            <person name="Alvarado L."/>
            <person name="Berlin A."/>
            <person name="Bochicchio J."/>
            <person name="Borenstein D."/>
            <person name="Chapman S."/>
            <person name="Chen Z."/>
            <person name="Engels R."/>
            <person name="Freedman E."/>
            <person name="Gellesch M."/>
            <person name="Goldberg J."/>
            <person name="Griggs A."/>
            <person name="Gujja S."/>
            <person name="Heiman D."/>
            <person name="Hepburn T."/>
            <person name="Howarth C."/>
            <person name="Jen D."/>
            <person name="Larson L."/>
            <person name="Lewis B."/>
            <person name="Mehta T."/>
            <person name="Park D."/>
            <person name="Pearson M."/>
            <person name="Roberts A."/>
            <person name="Saif S."/>
            <person name="Shenoy N."/>
            <person name="Sisk P."/>
            <person name="Stolte C."/>
            <person name="Sykes S."/>
            <person name="Thomson T."/>
            <person name="Walk T."/>
            <person name="White J."/>
            <person name="Yandava C."/>
            <person name="Burger G."/>
            <person name="Gray M.W."/>
            <person name="Holland P.W.H."/>
            <person name="King N."/>
            <person name="Lang F.B.F."/>
            <person name="Roger A.J."/>
            <person name="Ruiz-Trillo I."/>
            <person name="Lander E."/>
            <person name="Nusbaum C."/>
        </authorList>
    </citation>
    <scope>NUCLEOTIDE SEQUENCE [LARGE SCALE GENOMIC DNA]</scope>
    <source>
        <strain evidence="7 8">DAOM BR117</strain>
    </source>
</reference>
<dbReference type="PANTHER" id="PTHR19856:SF0">
    <property type="entry name" value="WD REPEAT-CONTAINING PROTEIN 1"/>
    <property type="match status" value="1"/>
</dbReference>
<dbReference type="InterPro" id="IPR020472">
    <property type="entry name" value="WD40_PAC1"/>
</dbReference>
<dbReference type="GeneID" id="27686445"/>
<dbReference type="FunFam" id="2.130.10.10:FF:000102">
    <property type="entry name" value="Actin-interacting protein 1"/>
    <property type="match status" value="1"/>
</dbReference>
<dbReference type="InterPro" id="IPR019775">
    <property type="entry name" value="WD40_repeat_CS"/>
</dbReference>
<dbReference type="PANTHER" id="PTHR19856">
    <property type="entry name" value="WD-REPEATCONTAINING PROTEIN WDR1"/>
    <property type="match status" value="1"/>
</dbReference>
<dbReference type="InterPro" id="IPR055589">
    <property type="entry name" value="DUF7165"/>
</dbReference>
<dbReference type="InterPro" id="IPR015943">
    <property type="entry name" value="WD40/YVTN_repeat-like_dom_sf"/>
</dbReference>
<sequence>MSFTRKATFAAQPTTERGRPVHLGGDPKGKNFLYTNGRAVVIRNLANPEIATEYTQHTSQATVARYSPSGFYIASADVQGNIRIWDTVGTENIIKTETKVFSGKVNDLAWDFESKRIIAVGEGKDRFGHAFLFDTASSVGEIGGHSKVINSVDIRPGRPLRAITGSDDMTVNFYHGVPFKFNKSINDHSRFVQCVRYSPSGDHFVSAGSDGKLFLYDGKEGTKIAELSAAEDSHKGGIYSVSWSPDGKNLLSASADMTTKLWDVASQKVVSTWSFSNNPSLEDQQVGSLWQGDYLISLSLSGDINYLNKSSGGLARVVKGHQRGITALAVDSNKTLFSGSYDGRVCAWSDGSSGATIPTGTGHSNQVSNLAVDGDKVYSVAMDDTLRSISASANPVAFDSTAIATGALPKGVGAKNGTAIAVTVNNDVIVSKNGSKVSELKVSWVPSSVAIAPNGSDVAIGGEDHKVHLYTLADGQLKEKTVLESNRGPVTALAYSPNGALLAAADTQRNVFVYDTATNQLKIHQWVFHTARVNCVAWAPDSLHAASGSLDTNVEVWSVEKPMKHITIRGAHLESVNGVAFLDNNTLASAGGDATIKIWTLTYA</sequence>
<dbReference type="OMA" id="FYQGPPF"/>
<dbReference type="PROSITE" id="PS50294">
    <property type="entry name" value="WD_REPEATS_REGION"/>
    <property type="match status" value="5"/>
</dbReference>
<dbReference type="FunFam" id="2.130.10.10:FF:000167">
    <property type="entry name" value="Actin-interacting protein 1"/>
    <property type="match status" value="1"/>
</dbReference>
<proteinExistence type="inferred from homology"/>
<keyword evidence="8" id="KW-1185">Reference proteome</keyword>
<dbReference type="Pfam" id="PF23749">
    <property type="entry name" value="DUF7165"/>
    <property type="match status" value="1"/>
</dbReference>
<dbReference type="GO" id="GO:0051016">
    <property type="term" value="P:barbed-end actin filament capping"/>
    <property type="evidence" value="ECO:0007669"/>
    <property type="project" value="EnsemblFungi"/>
</dbReference>
<feature type="repeat" description="WD" evidence="4">
    <location>
        <begin position="529"/>
        <end position="560"/>
    </location>
</feature>
<dbReference type="SUPFAM" id="SSF50978">
    <property type="entry name" value="WD40 repeat-like"/>
    <property type="match status" value="2"/>
</dbReference>
<dbReference type="PRINTS" id="PR00320">
    <property type="entry name" value="GPROTEINBRPT"/>
</dbReference>
<evidence type="ECO:0000313" key="7">
    <source>
        <dbReference type="EMBL" id="KND02421.1"/>
    </source>
</evidence>
<dbReference type="PROSITE" id="PS00678">
    <property type="entry name" value="WD_REPEATS_1"/>
    <property type="match status" value="1"/>
</dbReference>
<dbReference type="InterPro" id="IPR036322">
    <property type="entry name" value="WD40_repeat_dom_sf"/>
</dbReference>
<accession>A0A0L0HLV8</accession>
<dbReference type="GO" id="GO:0051014">
    <property type="term" value="P:actin filament severing"/>
    <property type="evidence" value="ECO:0007669"/>
    <property type="project" value="EnsemblFungi"/>
</dbReference>
<gene>
    <name evidence="7" type="ORF">SPPG_02887</name>
</gene>
<comment type="similarity">
    <text evidence="3">Belongs to the WD repeat AIP1 family.</text>
</comment>
<evidence type="ECO:0000256" key="2">
    <source>
        <dbReference type="ARBA" id="ARBA00022737"/>
    </source>
</evidence>
<dbReference type="CDD" id="cd00200">
    <property type="entry name" value="WD40"/>
    <property type="match status" value="1"/>
</dbReference>
<protein>
    <recommendedName>
        <fullName evidence="6">DUF7165 domain-containing protein</fullName>
    </recommendedName>
</protein>
<evidence type="ECO:0000256" key="1">
    <source>
        <dbReference type="ARBA" id="ARBA00022574"/>
    </source>
</evidence>
<dbReference type="InterPro" id="IPR001680">
    <property type="entry name" value="WD40_rpt"/>
</dbReference>
<dbReference type="RefSeq" id="XP_016610460.1">
    <property type="nucleotide sequence ID" value="XM_016751175.1"/>
</dbReference>
<feature type="region of interest" description="Disordered" evidence="5">
    <location>
        <begin position="1"/>
        <end position="27"/>
    </location>
</feature>
<evidence type="ECO:0000256" key="3">
    <source>
        <dbReference type="ARBA" id="ARBA00038366"/>
    </source>
</evidence>
<dbReference type="Gene3D" id="2.130.10.10">
    <property type="entry name" value="YVTN repeat-like/Quinoprotein amine dehydrogenase"/>
    <property type="match status" value="2"/>
</dbReference>